<proteinExistence type="predicted"/>
<evidence type="ECO:0000313" key="2">
    <source>
        <dbReference type="Proteomes" id="UP000095287"/>
    </source>
</evidence>
<feature type="chain" id="PRO_5009314622" evidence="1">
    <location>
        <begin position="18"/>
        <end position="121"/>
    </location>
</feature>
<name>A0A1I8AET1_9BILA</name>
<sequence>MKTVMVLTVLCTAYVLASVQDFDNYYDLMETSERLAQDNSVWALVIKARTGRVRRSQAGKWKLGCETRFMAFVREVCGKWNCFDAEARLNRVTTICCRGGCSTKFLKKHLCCRRRQDIFFK</sequence>
<dbReference type="AlphaFoldDB" id="A0A1I8AET1"/>
<keyword evidence="2" id="KW-1185">Reference proteome</keyword>
<feature type="signal peptide" evidence="1">
    <location>
        <begin position="1"/>
        <end position="17"/>
    </location>
</feature>
<dbReference type="WBParaSite" id="L893_g5203.t1">
    <property type="protein sequence ID" value="L893_g5203.t1"/>
    <property type="gene ID" value="L893_g5203"/>
</dbReference>
<reference evidence="3" key="1">
    <citation type="submission" date="2016-11" db="UniProtKB">
        <authorList>
            <consortium name="WormBaseParasite"/>
        </authorList>
    </citation>
    <scope>IDENTIFICATION</scope>
</reference>
<protein>
    <submittedName>
        <fullName evidence="3">Conserved secreted protein</fullName>
    </submittedName>
</protein>
<organism evidence="2 3">
    <name type="scientific">Steinernema glaseri</name>
    <dbReference type="NCBI Taxonomy" id="37863"/>
    <lineage>
        <taxon>Eukaryota</taxon>
        <taxon>Metazoa</taxon>
        <taxon>Ecdysozoa</taxon>
        <taxon>Nematoda</taxon>
        <taxon>Chromadorea</taxon>
        <taxon>Rhabditida</taxon>
        <taxon>Tylenchina</taxon>
        <taxon>Panagrolaimomorpha</taxon>
        <taxon>Strongyloidoidea</taxon>
        <taxon>Steinernematidae</taxon>
        <taxon>Steinernema</taxon>
    </lineage>
</organism>
<accession>A0A1I8AET1</accession>
<evidence type="ECO:0000256" key="1">
    <source>
        <dbReference type="SAM" id="SignalP"/>
    </source>
</evidence>
<dbReference type="Proteomes" id="UP000095287">
    <property type="component" value="Unplaced"/>
</dbReference>
<evidence type="ECO:0000313" key="3">
    <source>
        <dbReference type="WBParaSite" id="L893_g5203.t1"/>
    </source>
</evidence>
<keyword evidence="1" id="KW-0732">Signal</keyword>